<proteinExistence type="predicted"/>
<protein>
    <submittedName>
        <fullName evidence="2">Uncharacterized protein</fullName>
    </submittedName>
</protein>
<feature type="transmembrane region" description="Helical" evidence="1">
    <location>
        <begin position="21"/>
        <end position="40"/>
    </location>
</feature>
<sequence length="228" mass="25859">MKQIHDKDFLAHVLQNQILTVVKYGLIALIIGFALLAFFADEKVGIDPIMNELSEKVGLSAKNENDSVTLLDTSGRELQCRIISVDDRYVHVLRLIDNETFAIELDKLDPANRDMVQEMRPTLSKATPELTEYQLYNEAKKKVRVTVVVSDNTPCTSEVKRYLTNQDYSYVVYDAIKSSAGHRLLEEHGLTRGPAFIVGDEVIVGMNSQRIRRAIIKEYQKLQSEAEN</sequence>
<comment type="caution">
    <text evidence="2">The sequence shown here is derived from an EMBL/GenBank/DDBJ whole genome shotgun (WGS) entry which is preliminary data.</text>
</comment>
<keyword evidence="1" id="KW-0472">Membrane</keyword>
<evidence type="ECO:0000313" key="2">
    <source>
        <dbReference type="EMBL" id="GHC09581.1"/>
    </source>
</evidence>
<dbReference type="RefSeq" id="WP_189516435.1">
    <property type="nucleotide sequence ID" value="NZ_BMXG01000021.1"/>
</dbReference>
<keyword evidence="3" id="KW-1185">Reference proteome</keyword>
<keyword evidence="1" id="KW-0812">Transmembrane</keyword>
<accession>A0A8J3GEJ2</accession>
<dbReference type="EMBL" id="BMXG01000021">
    <property type="protein sequence ID" value="GHC09581.1"/>
    <property type="molecule type" value="Genomic_DNA"/>
</dbReference>
<evidence type="ECO:0000256" key="1">
    <source>
        <dbReference type="SAM" id="Phobius"/>
    </source>
</evidence>
<reference evidence="2" key="2">
    <citation type="submission" date="2020-09" db="EMBL/GenBank/DDBJ databases">
        <authorList>
            <person name="Sun Q."/>
            <person name="Kim S."/>
        </authorList>
    </citation>
    <scope>NUCLEOTIDE SEQUENCE</scope>
    <source>
        <strain evidence="2">KCTC 12870</strain>
    </source>
</reference>
<evidence type="ECO:0000313" key="3">
    <source>
        <dbReference type="Proteomes" id="UP000642829"/>
    </source>
</evidence>
<organism evidence="2 3">
    <name type="scientific">Cerasicoccus arenae</name>
    <dbReference type="NCBI Taxonomy" id="424488"/>
    <lineage>
        <taxon>Bacteria</taxon>
        <taxon>Pseudomonadati</taxon>
        <taxon>Verrucomicrobiota</taxon>
        <taxon>Opitutia</taxon>
        <taxon>Puniceicoccales</taxon>
        <taxon>Cerasicoccaceae</taxon>
        <taxon>Cerasicoccus</taxon>
    </lineage>
</organism>
<gene>
    <name evidence="2" type="ORF">GCM10007047_28580</name>
</gene>
<keyword evidence="1" id="KW-1133">Transmembrane helix</keyword>
<dbReference type="Gene3D" id="3.40.30.10">
    <property type="entry name" value="Glutaredoxin"/>
    <property type="match status" value="1"/>
</dbReference>
<name>A0A8J3GEJ2_9BACT</name>
<dbReference type="Proteomes" id="UP000642829">
    <property type="component" value="Unassembled WGS sequence"/>
</dbReference>
<reference evidence="2" key="1">
    <citation type="journal article" date="2014" name="Int. J. Syst. Evol. Microbiol.">
        <title>Complete genome sequence of Corynebacterium casei LMG S-19264T (=DSM 44701T), isolated from a smear-ripened cheese.</title>
        <authorList>
            <consortium name="US DOE Joint Genome Institute (JGI-PGF)"/>
            <person name="Walter F."/>
            <person name="Albersmeier A."/>
            <person name="Kalinowski J."/>
            <person name="Ruckert C."/>
        </authorList>
    </citation>
    <scope>NUCLEOTIDE SEQUENCE</scope>
    <source>
        <strain evidence="2">KCTC 12870</strain>
    </source>
</reference>
<dbReference type="AlphaFoldDB" id="A0A8J3GEJ2"/>